<sequence length="187" mass="19384">KHLKTMAFRSTMILLSMFFVAVSLWGVTVAQTDSSCTNVFISLSPCLEYITEQTSSPSGGCCSQLASVMGSQPQCLCEVVNGGAASSIAASFNINQTRALALPTTCNVQTPPINTCTASSSSPPVGISVSNIPNSPSGSFSSTTGSSESIRGSSSSYRTSSSSGKLQCSLLVLVIFAKFTFILMTTT</sequence>
<keyword evidence="6" id="KW-1015">Disulfide bond</keyword>
<keyword evidence="13" id="KW-1185">Reference proteome</keyword>
<dbReference type="Gene3D" id="1.10.110.10">
    <property type="entry name" value="Plant lipid-transfer and hydrophobic proteins"/>
    <property type="match status" value="1"/>
</dbReference>
<evidence type="ECO:0000259" key="11">
    <source>
        <dbReference type="SMART" id="SM00499"/>
    </source>
</evidence>
<comment type="subcellular location">
    <subcellularLocation>
        <location evidence="1">Cell membrane</location>
        <topology evidence="1">Lipid-anchor</topology>
        <topology evidence="1">GPI-anchor</topology>
    </subcellularLocation>
</comment>
<evidence type="ECO:0000256" key="7">
    <source>
        <dbReference type="ARBA" id="ARBA00023180"/>
    </source>
</evidence>
<dbReference type="Pfam" id="PF14368">
    <property type="entry name" value="LTP_2"/>
    <property type="match status" value="1"/>
</dbReference>
<dbReference type="GO" id="GO:0005886">
    <property type="term" value="C:plasma membrane"/>
    <property type="evidence" value="ECO:0007669"/>
    <property type="project" value="UniProtKB-SubCell"/>
</dbReference>
<dbReference type="PANTHER" id="PTHR33044">
    <property type="entry name" value="BIFUNCTIONAL INHIBITOR/LIPID-TRANSFER PROTEIN/SEED STORAGE 2S ALBUMIN SUPERFAMILY PROTEIN-RELATED"/>
    <property type="match status" value="1"/>
</dbReference>
<dbReference type="InterPro" id="IPR016140">
    <property type="entry name" value="Bifunc_inhib/LTP/seed_store"/>
</dbReference>
<keyword evidence="7" id="KW-0325">Glycoprotein</keyword>
<evidence type="ECO:0000256" key="4">
    <source>
        <dbReference type="ARBA" id="ARBA00022622"/>
    </source>
</evidence>
<dbReference type="SUPFAM" id="SSF47699">
    <property type="entry name" value="Bifunctional inhibitor/lipid-transfer protein/seed storage 2S albumin"/>
    <property type="match status" value="1"/>
</dbReference>
<evidence type="ECO:0000256" key="2">
    <source>
        <dbReference type="ARBA" id="ARBA00009748"/>
    </source>
</evidence>
<comment type="caution">
    <text evidence="12">The sequence shown here is derived from an EMBL/GenBank/DDBJ whole genome shotgun (WGS) entry which is preliminary data.</text>
</comment>
<protein>
    <recommendedName>
        <fullName evidence="11">Bifunctional inhibitor/plant lipid transfer protein/seed storage helical domain-containing protein</fullName>
    </recommendedName>
</protein>
<dbReference type="InterPro" id="IPR043325">
    <property type="entry name" value="LTSS"/>
</dbReference>
<comment type="similarity">
    <text evidence="2">Belongs to the plant LTP family.</text>
</comment>
<dbReference type="InterPro" id="IPR036312">
    <property type="entry name" value="Bifun_inhib/LTP/seed_sf"/>
</dbReference>
<evidence type="ECO:0000313" key="12">
    <source>
        <dbReference type="EMBL" id="KAI5426654.1"/>
    </source>
</evidence>
<reference evidence="12 13" key="1">
    <citation type="journal article" date="2022" name="Nat. Genet.">
        <title>Improved pea reference genome and pan-genome highlight genomic features and evolutionary characteristics.</title>
        <authorList>
            <person name="Yang T."/>
            <person name="Liu R."/>
            <person name="Luo Y."/>
            <person name="Hu S."/>
            <person name="Wang D."/>
            <person name="Wang C."/>
            <person name="Pandey M.K."/>
            <person name="Ge S."/>
            <person name="Xu Q."/>
            <person name="Li N."/>
            <person name="Li G."/>
            <person name="Huang Y."/>
            <person name="Saxena R.K."/>
            <person name="Ji Y."/>
            <person name="Li M."/>
            <person name="Yan X."/>
            <person name="He Y."/>
            <person name="Liu Y."/>
            <person name="Wang X."/>
            <person name="Xiang C."/>
            <person name="Varshney R.K."/>
            <person name="Ding H."/>
            <person name="Gao S."/>
            <person name="Zong X."/>
        </authorList>
    </citation>
    <scope>NUCLEOTIDE SEQUENCE [LARGE SCALE GENOMIC DNA]</scope>
    <source>
        <strain evidence="12 13">cv. Zhongwan 6</strain>
    </source>
</reference>
<evidence type="ECO:0000256" key="6">
    <source>
        <dbReference type="ARBA" id="ARBA00023157"/>
    </source>
</evidence>
<keyword evidence="5 10" id="KW-0732">Signal</keyword>
<dbReference type="AlphaFoldDB" id="A0A9D5B1W4"/>
<keyword evidence="8" id="KW-0449">Lipoprotein</keyword>
<name>A0A9D5B1W4_PEA</name>
<dbReference type="GO" id="GO:0098552">
    <property type="term" value="C:side of membrane"/>
    <property type="evidence" value="ECO:0007669"/>
    <property type="project" value="UniProtKB-KW"/>
</dbReference>
<evidence type="ECO:0000256" key="10">
    <source>
        <dbReference type="SAM" id="SignalP"/>
    </source>
</evidence>
<proteinExistence type="inferred from homology"/>
<accession>A0A9D5B1W4</accession>
<feature type="chain" id="PRO_5039285935" description="Bifunctional inhibitor/plant lipid transfer protein/seed storage helical domain-containing protein" evidence="10">
    <location>
        <begin position="31"/>
        <end position="187"/>
    </location>
</feature>
<dbReference type="Gramene" id="Psat03G0218200-T1">
    <property type="protein sequence ID" value="KAI5426654.1"/>
    <property type="gene ID" value="KIW84_032182"/>
</dbReference>
<evidence type="ECO:0000256" key="9">
    <source>
        <dbReference type="SAM" id="MobiDB-lite"/>
    </source>
</evidence>
<keyword evidence="4" id="KW-0472">Membrane</keyword>
<evidence type="ECO:0000256" key="1">
    <source>
        <dbReference type="ARBA" id="ARBA00004609"/>
    </source>
</evidence>
<feature type="region of interest" description="Disordered" evidence="9">
    <location>
        <begin position="136"/>
        <end position="162"/>
    </location>
</feature>
<dbReference type="Proteomes" id="UP001058974">
    <property type="component" value="Chromosome 3"/>
</dbReference>
<feature type="signal peptide" evidence="10">
    <location>
        <begin position="1"/>
        <end position="30"/>
    </location>
</feature>
<dbReference type="PRINTS" id="PR00382">
    <property type="entry name" value="LIPIDTRNSFER"/>
</dbReference>
<keyword evidence="4" id="KW-0336">GPI-anchor</keyword>
<dbReference type="InterPro" id="IPR000528">
    <property type="entry name" value="Plant_nsLTP"/>
</dbReference>
<dbReference type="GO" id="GO:0006869">
    <property type="term" value="P:lipid transport"/>
    <property type="evidence" value="ECO:0007669"/>
    <property type="project" value="InterPro"/>
</dbReference>
<feature type="non-terminal residue" evidence="12">
    <location>
        <position position="1"/>
    </location>
</feature>
<dbReference type="GO" id="GO:0008289">
    <property type="term" value="F:lipid binding"/>
    <property type="evidence" value="ECO:0007669"/>
    <property type="project" value="InterPro"/>
</dbReference>
<organism evidence="12 13">
    <name type="scientific">Pisum sativum</name>
    <name type="common">Garden pea</name>
    <name type="synonym">Lathyrus oleraceus</name>
    <dbReference type="NCBI Taxonomy" id="3888"/>
    <lineage>
        <taxon>Eukaryota</taxon>
        <taxon>Viridiplantae</taxon>
        <taxon>Streptophyta</taxon>
        <taxon>Embryophyta</taxon>
        <taxon>Tracheophyta</taxon>
        <taxon>Spermatophyta</taxon>
        <taxon>Magnoliopsida</taxon>
        <taxon>eudicotyledons</taxon>
        <taxon>Gunneridae</taxon>
        <taxon>Pentapetalae</taxon>
        <taxon>rosids</taxon>
        <taxon>fabids</taxon>
        <taxon>Fabales</taxon>
        <taxon>Fabaceae</taxon>
        <taxon>Papilionoideae</taxon>
        <taxon>50 kb inversion clade</taxon>
        <taxon>NPAAA clade</taxon>
        <taxon>Hologalegina</taxon>
        <taxon>IRL clade</taxon>
        <taxon>Fabeae</taxon>
        <taxon>Lathyrus</taxon>
    </lineage>
</organism>
<keyword evidence="3" id="KW-1003">Cell membrane</keyword>
<evidence type="ECO:0000256" key="8">
    <source>
        <dbReference type="ARBA" id="ARBA00023288"/>
    </source>
</evidence>
<dbReference type="SMART" id="SM00499">
    <property type="entry name" value="AAI"/>
    <property type="match status" value="1"/>
</dbReference>
<evidence type="ECO:0000256" key="5">
    <source>
        <dbReference type="ARBA" id="ARBA00022729"/>
    </source>
</evidence>
<feature type="domain" description="Bifunctional inhibitor/plant lipid transfer protein/seed storage helical" evidence="11">
    <location>
        <begin position="36"/>
        <end position="116"/>
    </location>
</feature>
<dbReference type="EMBL" id="JAMSHJ010000003">
    <property type="protein sequence ID" value="KAI5426654.1"/>
    <property type="molecule type" value="Genomic_DNA"/>
</dbReference>
<evidence type="ECO:0000313" key="13">
    <source>
        <dbReference type="Proteomes" id="UP001058974"/>
    </source>
</evidence>
<evidence type="ECO:0000256" key="3">
    <source>
        <dbReference type="ARBA" id="ARBA00022475"/>
    </source>
</evidence>
<gene>
    <name evidence="12" type="ORF">KIW84_032182</name>
</gene>
<dbReference type="CDD" id="cd00010">
    <property type="entry name" value="AAI_LTSS"/>
    <property type="match status" value="1"/>
</dbReference>